<keyword evidence="4" id="KW-0325">Glycoprotein</keyword>
<evidence type="ECO:0000256" key="4">
    <source>
        <dbReference type="ARBA" id="ARBA00023180"/>
    </source>
</evidence>
<dbReference type="Gene3D" id="2.60.40.1530">
    <property type="entry name" value="ntegrin, alpha v. Chain A, domain 4"/>
    <property type="match status" value="1"/>
</dbReference>
<dbReference type="InterPro" id="IPR048286">
    <property type="entry name" value="Integrin_alpha_Ig-like_3"/>
</dbReference>
<feature type="domain" description="Integrin alpha third immunoglobulin-like" evidence="5">
    <location>
        <begin position="106"/>
        <end position="167"/>
    </location>
</feature>
<gene>
    <name evidence="6" type="ORF">LAZ67_13003254</name>
</gene>
<reference evidence="6 7" key="1">
    <citation type="submission" date="2022-01" db="EMBL/GenBank/DDBJ databases">
        <title>A chromosomal length assembly of Cordylochernes scorpioides.</title>
        <authorList>
            <person name="Zeh D."/>
            <person name="Zeh J."/>
        </authorList>
    </citation>
    <scope>NUCLEOTIDE SEQUENCE [LARGE SCALE GENOMIC DNA]</scope>
    <source>
        <strain evidence="6">IN4F17</strain>
        <tissue evidence="6">Whole Body</tissue>
    </source>
</reference>
<evidence type="ECO:0000313" key="6">
    <source>
        <dbReference type="EMBL" id="UYV76283.1"/>
    </source>
</evidence>
<accession>A0ABY6L5M4</accession>
<keyword evidence="3" id="KW-0472">Membrane</keyword>
<evidence type="ECO:0000256" key="1">
    <source>
        <dbReference type="ARBA" id="ARBA00004479"/>
    </source>
</evidence>
<keyword evidence="7" id="KW-1185">Reference proteome</keyword>
<evidence type="ECO:0000256" key="3">
    <source>
        <dbReference type="ARBA" id="ARBA00023136"/>
    </source>
</evidence>
<dbReference type="SUPFAM" id="SSF69179">
    <property type="entry name" value="Integrin domains"/>
    <property type="match status" value="1"/>
</dbReference>
<evidence type="ECO:0000259" key="5">
    <source>
        <dbReference type="Pfam" id="PF20806"/>
    </source>
</evidence>
<proteinExistence type="predicted"/>
<sequence length="184" mass="21084">MSPKMVGDHETELDFRLLLNTFVHEYFQSCVCTISEVDMVTCGSSVADPEQVIYSRGDPGELIYEEDAGPEVNHTYQWTWGNLDRERGFLCQILNAQWRQECCGRQIINNGPWHVPELRLVINWPWRLADSKEDSYLLYVLASPTVIGDGFCTLELDSVNPLRLKVHLTGWLSFLHTLSFVTST</sequence>
<comment type="subcellular location">
    <subcellularLocation>
        <location evidence="1">Membrane</location>
        <topology evidence="1">Single-pass type I membrane protein</topology>
    </subcellularLocation>
</comment>
<evidence type="ECO:0000256" key="2">
    <source>
        <dbReference type="ARBA" id="ARBA00023037"/>
    </source>
</evidence>
<name>A0ABY6L5M4_9ARAC</name>
<dbReference type="EMBL" id="CP092875">
    <property type="protein sequence ID" value="UYV76283.1"/>
    <property type="molecule type" value="Genomic_DNA"/>
</dbReference>
<organism evidence="6 7">
    <name type="scientific">Cordylochernes scorpioides</name>
    <dbReference type="NCBI Taxonomy" id="51811"/>
    <lineage>
        <taxon>Eukaryota</taxon>
        <taxon>Metazoa</taxon>
        <taxon>Ecdysozoa</taxon>
        <taxon>Arthropoda</taxon>
        <taxon>Chelicerata</taxon>
        <taxon>Arachnida</taxon>
        <taxon>Pseudoscorpiones</taxon>
        <taxon>Cheliferoidea</taxon>
        <taxon>Chernetidae</taxon>
        <taxon>Cordylochernes</taxon>
    </lineage>
</organism>
<dbReference type="InterPro" id="IPR032695">
    <property type="entry name" value="Integrin_dom_sf"/>
</dbReference>
<evidence type="ECO:0000313" key="7">
    <source>
        <dbReference type="Proteomes" id="UP001235939"/>
    </source>
</evidence>
<protein>
    <submittedName>
        <fullName evidence="6">ITGA7</fullName>
    </submittedName>
</protein>
<dbReference type="Proteomes" id="UP001235939">
    <property type="component" value="Chromosome 13"/>
</dbReference>
<dbReference type="Pfam" id="PF20806">
    <property type="entry name" value="Integrin_A_Ig_3"/>
    <property type="match status" value="1"/>
</dbReference>
<keyword evidence="2" id="KW-0401">Integrin</keyword>